<dbReference type="PANTHER" id="PTHR42796:SF4">
    <property type="entry name" value="FUMARYLACETOACETATE HYDROLASE DOMAIN-CONTAINING PROTEIN 2A"/>
    <property type="match status" value="1"/>
</dbReference>
<evidence type="ECO:0000256" key="1">
    <source>
        <dbReference type="ARBA" id="ARBA00010211"/>
    </source>
</evidence>
<proteinExistence type="inferred from homology"/>
<gene>
    <name evidence="4" type="ORF">SJAV_17380</name>
</gene>
<protein>
    <submittedName>
        <fullName evidence="4">Fumarylacetoacetate hydrolase family protein</fullName>
    </submittedName>
</protein>
<dbReference type="KEGG" id="sjv:SJAV_17380"/>
<feature type="domain" description="Fumarylacetoacetase-like C-terminal" evidence="3">
    <location>
        <begin position="54"/>
        <end position="282"/>
    </location>
</feature>
<sequence length="291" mass="33076">MTKFLSFLVNGIRKLGIVENEYVYEVKDFSSKEFGETYKLNEIQFDLPINPSAIICTLVNSPGMIGVKDKREAKEMIRSPKFFLKIPSIAVPHKHPIISPPDAIRPEVEIGVITYKKINRGASRDEIKEAILGYTVFNDITYPPGLKEDSYYAYRRDPNDGKVKKLLMRGTHFRNKVRDTFAPFGPWIVTPEEIDDINSLEMKSYYDDKLIQSGSSEDFIFSIEEILMELAKVLTIPPYSLITSGSIGYLNAEEASEYALRPRNNGLLIAEIEKIGRLENPILIEKTVLDS</sequence>
<keyword evidence="2" id="KW-0479">Metal-binding</keyword>
<dbReference type="GO" id="GO:0016787">
    <property type="term" value="F:hydrolase activity"/>
    <property type="evidence" value="ECO:0007669"/>
    <property type="project" value="UniProtKB-KW"/>
</dbReference>
<name>A0AAT9GSJ3_9CREN</name>
<dbReference type="GO" id="GO:0046872">
    <property type="term" value="F:metal ion binding"/>
    <property type="evidence" value="ECO:0007669"/>
    <property type="project" value="UniProtKB-KW"/>
</dbReference>
<dbReference type="SUPFAM" id="SSF56529">
    <property type="entry name" value="FAH"/>
    <property type="match status" value="1"/>
</dbReference>
<keyword evidence="4" id="KW-0378">Hydrolase</keyword>
<dbReference type="GeneID" id="92354692"/>
<dbReference type="GO" id="GO:0044281">
    <property type="term" value="P:small molecule metabolic process"/>
    <property type="evidence" value="ECO:0007669"/>
    <property type="project" value="UniProtKB-ARBA"/>
</dbReference>
<comment type="similarity">
    <text evidence="1">Belongs to the FAH family.</text>
</comment>
<evidence type="ECO:0000259" key="3">
    <source>
        <dbReference type="Pfam" id="PF01557"/>
    </source>
</evidence>
<dbReference type="AlphaFoldDB" id="A0AAT9GSJ3"/>
<dbReference type="RefSeq" id="WP_369609359.1">
    <property type="nucleotide sequence ID" value="NZ_AP031322.1"/>
</dbReference>
<dbReference type="InterPro" id="IPR051121">
    <property type="entry name" value="FAH"/>
</dbReference>
<dbReference type="PANTHER" id="PTHR42796">
    <property type="entry name" value="FUMARYLACETOACETATE HYDROLASE DOMAIN-CONTAINING PROTEIN 2A-RELATED"/>
    <property type="match status" value="1"/>
</dbReference>
<organism evidence="4">
    <name type="scientific">Sulfurisphaera javensis</name>
    <dbReference type="NCBI Taxonomy" id="2049879"/>
    <lineage>
        <taxon>Archaea</taxon>
        <taxon>Thermoproteota</taxon>
        <taxon>Thermoprotei</taxon>
        <taxon>Sulfolobales</taxon>
        <taxon>Sulfolobaceae</taxon>
        <taxon>Sulfurisphaera</taxon>
    </lineage>
</organism>
<dbReference type="Gene3D" id="3.90.850.10">
    <property type="entry name" value="Fumarylacetoacetase-like, C-terminal domain"/>
    <property type="match status" value="1"/>
</dbReference>
<reference evidence="4" key="1">
    <citation type="submission" date="2024-03" db="EMBL/GenBank/DDBJ databases">
        <title>Complete genome sequence of Sulfurisphaera javensis strain KD-1.</title>
        <authorList>
            <person name="Sakai H."/>
            <person name="Nur N."/>
            <person name="Suwanto A."/>
            <person name="Kurosawa N."/>
        </authorList>
    </citation>
    <scope>NUCLEOTIDE SEQUENCE</scope>
    <source>
        <strain evidence="4">KD-1</strain>
    </source>
</reference>
<evidence type="ECO:0000313" key="4">
    <source>
        <dbReference type="EMBL" id="BFH73794.1"/>
    </source>
</evidence>
<evidence type="ECO:0000256" key="2">
    <source>
        <dbReference type="ARBA" id="ARBA00022723"/>
    </source>
</evidence>
<dbReference type="Pfam" id="PF01557">
    <property type="entry name" value="FAA_hydrolase"/>
    <property type="match status" value="1"/>
</dbReference>
<dbReference type="EMBL" id="AP031322">
    <property type="protein sequence ID" value="BFH73794.1"/>
    <property type="molecule type" value="Genomic_DNA"/>
</dbReference>
<dbReference type="InterPro" id="IPR011234">
    <property type="entry name" value="Fumarylacetoacetase-like_C"/>
</dbReference>
<dbReference type="InterPro" id="IPR036663">
    <property type="entry name" value="Fumarylacetoacetase_C_sf"/>
</dbReference>
<accession>A0AAT9GSJ3</accession>